<gene>
    <name evidence="2" type="ORF">H9810_02735</name>
</gene>
<reference evidence="2" key="1">
    <citation type="journal article" date="2021" name="PeerJ">
        <title>Extensive microbial diversity within the chicken gut microbiome revealed by metagenomics and culture.</title>
        <authorList>
            <person name="Gilroy R."/>
            <person name="Ravi A."/>
            <person name="Getino M."/>
            <person name="Pursley I."/>
            <person name="Horton D.L."/>
            <person name="Alikhan N.F."/>
            <person name="Baker D."/>
            <person name="Gharbi K."/>
            <person name="Hall N."/>
            <person name="Watson M."/>
            <person name="Adriaenssens E.M."/>
            <person name="Foster-Nyarko E."/>
            <person name="Jarju S."/>
            <person name="Secka A."/>
            <person name="Antonio M."/>
            <person name="Oren A."/>
            <person name="Chaudhuri R.R."/>
            <person name="La Ragione R."/>
            <person name="Hildebrand F."/>
            <person name="Pallen M.J."/>
        </authorList>
    </citation>
    <scope>NUCLEOTIDE SEQUENCE</scope>
    <source>
        <strain evidence="2">3436</strain>
    </source>
</reference>
<organism evidence="2 3">
    <name type="scientific">Candidatus Gemmiger excrementavium</name>
    <dbReference type="NCBI Taxonomy" id="2838608"/>
    <lineage>
        <taxon>Bacteria</taxon>
        <taxon>Bacillati</taxon>
        <taxon>Bacillota</taxon>
        <taxon>Clostridia</taxon>
        <taxon>Eubacteriales</taxon>
        <taxon>Gemmiger</taxon>
    </lineage>
</organism>
<dbReference type="AlphaFoldDB" id="A0A9D2F1V0"/>
<evidence type="ECO:0000259" key="1">
    <source>
        <dbReference type="Pfam" id="PF21814"/>
    </source>
</evidence>
<protein>
    <submittedName>
        <fullName evidence="2">Phage minor capsid protein</fullName>
    </submittedName>
</protein>
<feature type="domain" description="DUF6883" evidence="1">
    <location>
        <begin position="410"/>
        <end position="517"/>
    </location>
</feature>
<dbReference type="Pfam" id="PF06152">
    <property type="entry name" value="Phage_min_cap2"/>
    <property type="match status" value="1"/>
</dbReference>
<evidence type="ECO:0000313" key="2">
    <source>
        <dbReference type="EMBL" id="HIZ47622.1"/>
    </source>
</evidence>
<comment type="caution">
    <text evidence="2">The sequence shown here is derived from an EMBL/GenBank/DDBJ whole genome shotgun (WGS) entry which is preliminary data.</text>
</comment>
<dbReference type="GO" id="GO:0005198">
    <property type="term" value="F:structural molecule activity"/>
    <property type="evidence" value="ECO:0007669"/>
    <property type="project" value="InterPro"/>
</dbReference>
<dbReference type="Proteomes" id="UP000824031">
    <property type="component" value="Unassembled WGS sequence"/>
</dbReference>
<name>A0A9D2F1V0_9FIRM</name>
<dbReference type="EMBL" id="DXBO01000031">
    <property type="protein sequence ID" value="HIZ47622.1"/>
    <property type="molecule type" value="Genomic_DNA"/>
</dbReference>
<dbReference type="Pfam" id="PF21814">
    <property type="entry name" value="DUF6883"/>
    <property type="match status" value="1"/>
</dbReference>
<sequence length="521" mass="57905">MLSPDYLEKLPEALIQLWQQVEDDILQDLGRRIAQMRDLDALTPAAQWQAWRLEQSQLVRKGVLSILAKYSGKSKKEIRRLLLDAGRETLASDDAIYKAAGLTPSTIEENETLNNLLNAGYRQTLGTWQNLTATTAATVTGAFEKRLDEAWLQVSSGAFDYDTAIRRAVEDLADQMPGVTYPSGHRDTLEVAVRRAVLTGVNQTCAKLQLARADEMGCEFVEVTAHEGARPEHALWQGKIYHRGGAIVYEGVRYEDFETATGYGTGPGLCGWNCRHNFYPFFPGISVPNYTAERLAALSAKTVEYDGKLYTRYEITQMQRALERRVRKYKRRFVALRAAKADTTATSVRLRDTRRALSQYLEETDGKLDSGRTDVAGFSYPEAALSTAQANAPFEAFRKENLAAGEEDLLPGHAQAVIPQEKLTGYALNLDHPKGADKAVAFRDVLGYTKENAPALAAALRDGLSQWKARPRPATRYGQPYEVKMILTGANGRQATAKTGWLVEEAGTAPRLISVYLYKQK</sequence>
<proteinExistence type="predicted"/>
<accession>A0A9D2F1V0</accession>
<reference evidence="2" key="2">
    <citation type="submission" date="2021-04" db="EMBL/GenBank/DDBJ databases">
        <authorList>
            <person name="Gilroy R."/>
        </authorList>
    </citation>
    <scope>NUCLEOTIDE SEQUENCE</scope>
    <source>
        <strain evidence="2">3436</strain>
    </source>
</reference>
<evidence type="ECO:0000313" key="3">
    <source>
        <dbReference type="Proteomes" id="UP000824031"/>
    </source>
</evidence>
<dbReference type="InterPro" id="IPR009319">
    <property type="entry name" value="Phage_A118_VSP1"/>
</dbReference>
<dbReference type="InterPro" id="IPR049250">
    <property type="entry name" value="DUF6883"/>
</dbReference>